<evidence type="ECO:0000313" key="4">
    <source>
        <dbReference type="EMBL" id="KAJ7959306.1"/>
    </source>
</evidence>
<dbReference type="KEGG" id="qsa:O6P43_019901"/>
<keyword evidence="2" id="KW-0560">Oxidoreductase</keyword>
<dbReference type="Pfam" id="PF00106">
    <property type="entry name" value="adh_short"/>
    <property type="match status" value="1"/>
</dbReference>
<dbReference type="SUPFAM" id="SSF51735">
    <property type="entry name" value="NAD(P)-binding Rossmann-fold domains"/>
    <property type="match status" value="1"/>
</dbReference>
<evidence type="ECO:0000313" key="5">
    <source>
        <dbReference type="Proteomes" id="UP001163823"/>
    </source>
</evidence>
<feature type="transmembrane region" description="Helical" evidence="3">
    <location>
        <begin position="22"/>
        <end position="41"/>
    </location>
</feature>
<evidence type="ECO:0000256" key="2">
    <source>
        <dbReference type="ARBA" id="ARBA00023002"/>
    </source>
</evidence>
<accession>A0AAD7PKS3</accession>
<dbReference type="PANTHER" id="PTHR24320">
    <property type="entry name" value="RETINOL DEHYDROGENASE"/>
    <property type="match status" value="1"/>
</dbReference>
<gene>
    <name evidence="4" type="ORF">O6P43_019901</name>
</gene>
<feature type="transmembrane region" description="Helical" evidence="3">
    <location>
        <begin position="62"/>
        <end position="84"/>
    </location>
</feature>
<reference evidence="4" key="1">
    <citation type="journal article" date="2023" name="Science">
        <title>Elucidation of the pathway for biosynthesis of saponin adjuvants from the soapbark tree.</title>
        <authorList>
            <person name="Reed J."/>
            <person name="Orme A."/>
            <person name="El-Demerdash A."/>
            <person name="Owen C."/>
            <person name="Martin L.B.B."/>
            <person name="Misra R.C."/>
            <person name="Kikuchi S."/>
            <person name="Rejzek M."/>
            <person name="Martin A.C."/>
            <person name="Harkess A."/>
            <person name="Leebens-Mack J."/>
            <person name="Louveau T."/>
            <person name="Stephenson M.J."/>
            <person name="Osbourn A."/>
        </authorList>
    </citation>
    <scope>NUCLEOTIDE SEQUENCE</scope>
    <source>
        <strain evidence="4">S10</strain>
    </source>
</reference>
<dbReference type="GO" id="GO:0016491">
    <property type="term" value="F:oxidoreductase activity"/>
    <property type="evidence" value="ECO:0007669"/>
    <property type="project" value="UniProtKB-KW"/>
</dbReference>
<keyword evidence="3" id="KW-0812">Transmembrane</keyword>
<comment type="similarity">
    <text evidence="1">Belongs to the short-chain dehydrogenases/reductases (SDR) family.</text>
</comment>
<keyword evidence="5" id="KW-1185">Reference proteome</keyword>
<name>A0AAD7PKS3_QUISA</name>
<sequence length="369" mass="40844">MALGMVKKEFLEALHFVCSVEFWRMAVLWAISLMISYWQLFTQTLFPQKIKSYPRCYPSTTSIRPVCIITGATSGLGAAAAYALSKEGFFVVIVGRSSQLLSETVRKIKDGNENAHVKAFEVDLSSFQSILKFKDSMQKWLLDSGFHCSVQLLINNAGILATSHRLTAEGYDQMISTNYIGPFYLTNLLLPLLRDSPVSSRIVNVTSFTHRSVFDIQVDKDTVSGKCLLRSKRYPCGQIYEYSKLFLLLFSYELHHQLCSTDQVSVIAADPGAVQTNIMREVPTSLSCMAFTVLKLLGLLQSPESGVSSILDAALAPPETSGVYFFGGRGRTIKSSALSRNIKLARELWTTTSDLLLQSQLAPGESDPS</sequence>
<evidence type="ECO:0000256" key="3">
    <source>
        <dbReference type="SAM" id="Phobius"/>
    </source>
</evidence>
<dbReference type="InterPro" id="IPR036291">
    <property type="entry name" value="NAD(P)-bd_dom_sf"/>
</dbReference>
<dbReference type="AlphaFoldDB" id="A0AAD7PKS3"/>
<protein>
    <submittedName>
        <fullName evidence="4">Short-chain dehydrogenase</fullName>
    </submittedName>
</protein>
<dbReference type="PRINTS" id="PR00081">
    <property type="entry name" value="GDHRDH"/>
</dbReference>
<dbReference type="Gene3D" id="3.40.50.720">
    <property type="entry name" value="NAD(P)-binding Rossmann-like Domain"/>
    <property type="match status" value="1"/>
</dbReference>
<evidence type="ECO:0000256" key="1">
    <source>
        <dbReference type="ARBA" id="ARBA00006484"/>
    </source>
</evidence>
<dbReference type="EMBL" id="JARAOO010000008">
    <property type="protein sequence ID" value="KAJ7959306.1"/>
    <property type="molecule type" value="Genomic_DNA"/>
</dbReference>
<dbReference type="Proteomes" id="UP001163823">
    <property type="component" value="Chromosome 8"/>
</dbReference>
<keyword evidence="3" id="KW-0472">Membrane</keyword>
<dbReference type="PANTHER" id="PTHR24320:SF227">
    <property type="entry name" value="RETINOL DEHYDROGENASE 11"/>
    <property type="match status" value="1"/>
</dbReference>
<keyword evidence="3" id="KW-1133">Transmembrane helix</keyword>
<organism evidence="4 5">
    <name type="scientific">Quillaja saponaria</name>
    <name type="common">Soap bark tree</name>
    <dbReference type="NCBI Taxonomy" id="32244"/>
    <lineage>
        <taxon>Eukaryota</taxon>
        <taxon>Viridiplantae</taxon>
        <taxon>Streptophyta</taxon>
        <taxon>Embryophyta</taxon>
        <taxon>Tracheophyta</taxon>
        <taxon>Spermatophyta</taxon>
        <taxon>Magnoliopsida</taxon>
        <taxon>eudicotyledons</taxon>
        <taxon>Gunneridae</taxon>
        <taxon>Pentapetalae</taxon>
        <taxon>rosids</taxon>
        <taxon>fabids</taxon>
        <taxon>Fabales</taxon>
        <taxon>Quillajaceae</taxon>
        <taxon>Quillaja</taxon>
    </lineage>
</organism>
<comment type="caution">
    <text evidence="4">The sequence shown here is derived from an EMBL/GenBank/DDBJ whole genome shotgun (WGS) entry which is preliminary data.</text>
</comment>
<proteinExistence type="inferred from homology"/>
<dbReference type="InterPro" id="IPR002347">
    <property type="entry name" value="SDR_fam"/>
</dbReference>